<feature type="domain" description="Polysaccharide lyase 14" evidence="1">
    <location>
        <begin position="124"/>
        <end position="289"/>
    </location>
</feature>
<dbReference type="EMBL" id="SJSK01000003">
    <property type="protein sequence ID" value="TCC90382.1"/>
    <property type="molecule type" value="Genomic_DNA"/>
</dbReference>
<accession>A0A4R0MVZ6</accession>
<dbReference type="Pfam" id="PF21294">
    <property type="entry name" value="Polysacc_lyase_14"/>
    <property type="match status" value="1"/>
</dbReference>
<protein>
    <recommendedName>
        <fullName evidence="1">Polysaccharide lyase 14 domain-containing protein</fullName>
    </recommendedName>
</protein>
<dbReference type="PANTHER" id="PTHR40124:SF1">
    <property type="entry name" value="DISAGGREGATASE RELATED REPEAT PROTEIN"/>
    <property type="match status" value="1"/>
</dbReference>
<comment type="caution">
    <text evidence="2">The sequence shown here is derived from an EMBL/GenBank/DDBJ whole genome shotgun (WGS) entry which is preliminary data.</text>
</comment>
<keyword evidence="3" id="KW-1185">Reference proteome</keyword>
<dbReference type="Proteomes" id="UP000292884">
    <property type="component" value="Unassembled WGS sequence"/>
</dbReference>
<organism evidence="2 3">
    <name type="scientific">Pedobacter frigiditerrae</name>
    <dbReference type="NCBI Taxonomy" id="2530452"/>
    <lineage>
        <taxon>Bacteria</taxon>
        <taxon>Pseudomonadati</taxon>
        <taxon>Bacteroidota</taxon>
        <taxon>Sphingobacteriia</taxon>
        <taxon>Sphingobacteriales</taxon>
        <taxon>Sphingobacteriaceae</taxon>
        <taxon>Pedobacter</taxon>
    </lineage>
</organism>
<dbReference type="PANTHER" id="PTHR40124">
    <property type="match status" value="1"/>
</dbReference>
<evidence type="ECO:0000313" key="2">
    <source>
        <dbReference type="EMBL" id="TCC90382.1"/>
    </source>
</evidence>
<dbReference type="Gene3D" id="2.60.120.200">
    <property type="match status" value="1"/>
</dbReference>
<dbReference type="AlphaFoldDB" id="A0A4R0MVZ6"/>
<gene>
    <name evidence="2" type="ORF">EZ428_13990</name>
</gene>
<dbReference type="OrthoDB" id="1329056at2"/>
<proteinExistence type="predicted"/>
<name>A0A4R0MVZ6_9SPHI</name>
<dbReference type="InterPro" id="IPR048958">
    <property type="entry name" value="Polysacc_lyase_14"/>
</dbReference>
<dbReference type="RefSeq" id="WP_131553783.1">
    <property type="nucleotide sequence ID" value="NZ_SJSK01000003.1"/>
</dbReference>
<sequence>MKKNFFSNKLMLLASISLLVINSSCNKEKIEAQSAAAESQKVNIEPISAAAVALAYPSNINTGFNHADGSYSYEEASADFGGASISGWNDTRAYISGNQARATLAPNSVSNGLIAGFDISDGSAYELTYDVRFHSQFDWSRGGKVGFGFLIGDENTGCDIATDGNGGSLRLMWYQNDAGRVYFQPYAYHRDMAGPCGDTFGKTYPTSGSINKGQTYRVHMYIKSNTGSTKNGWVQVKIDNNTVLDQSIRWTTNDSKRLIKRLSFHNFRGGKDVAVWGSSQTSYIYFDNVVVNKIQ</sequence>
<evidence type="ECO:0000259" key="1">
    <source>
        <dbReference type="Pfam" id="PF21294"/>
    </source>
</evidence>
<evidence type="ECO:0000313" key="3">
    <source>
        <dbReference type="Proteomes" id="UP000292884"/>
    </source>
</evidence>
<reference evidence="2 3" key="1">
    <citation type="submission" date="2019-02" db="EMBL/GenBank/DDBJ databases">
        <title>Pedobacter sp. RP-1-13 sp. nov., isolated from Arctic soil.</title>
        <authorList>
            <person name="Dahal R.H."/>
        </authorList>
    </citation>
    <scope>NUCLEOTIDE SEQUENCE [LARGE SCALE GENOMIC DNA]</scope>
    <source>
        <strain evidence="2 3">RP-1-13</strain>
    </source>
</reference>